<name>A0AAW0T3S2_SCYPA</name>
<dbReference type="AlphaFoldDB" id="A0AAW0T3S2"/>
<dbReference type="GO" id="GO:0005524">
    <property type="term" value="F:ATP binding"/>
    <property type="evidence" value="ECO:0007669"/>
    <property type="project" value="UniProtKB-KW"/>
</dbReference>
<comment type="caution">
    <text evidence="5">The sequence shown here is derived from an EMBL/GenBank/DDBJ whole genome shotgun (WGS) entry which is preliminary data.</text>
</comment>
<sequence length="768" mass="84180">MEETEEAQLTHAALRWLDQNGALTRLQATLHARAALTPMPKIIAAPVHVDLARLHEISESLATLVVERPLRAQKIFHHILHIASVAITLQMRASKEDTDDHCPPPAMPPPHPAHPASLYHDYERKTRFDGEVTIDKEDLDLTLHSLASNLPLDASMASEDPHSVLTAAQIYTPLQVGGMPWVPEWVVGSVRDLPLHLQEPRLSLVGGRVLAVSLPSSFTKWVRYLCSNPGCVGTARDLHVRVFVLGRPESDTVHHRPPCRICLSPLSEDPASRELGERMTVMLLPSAQSHALTRDTPTHAQALRVVLRGLYLPGFSMQDLEAYVILSPHSLYEMMKGVEPGQVLEATVMVSPQRLPQFPSLEAMYVHPPPPLLPPATLPPVLRQLVSDRQSSPWSLVLTLAYMFAASVTPAGTFHSLKLALLLSLASCSSKKAGLAVLAVGTNTTLLLRLLWWCARYAPHSMIHSSLDPVTASCSREPDGALWVQGGSLLLARGGVCVLGEFSKFRNDVRRKVCRVLESGVVQVDCSARHHHHTGPSLTYPLRAAAWACYDPASAKASTAMETEDNFLHVPLGDLTKSITDVFGLVVYTETPGGECEKEAEEVITFHTLLGAMSPSPSEDLLLPEDQMIQYLRMVRNMAVEFSPTAERLIRGYYVATRRLRGDCMQQGSLVPITAIHTLTQVASSHARLALRTTVEGWDAAAAVLLCEEALAAHSGYSLLQVTPTPHLSPNADLHTLVGRKNDERMTRFQKTLEEFVSTHTGDIPGAL</sequence>
<proteinExistence type="predicted"/>
<dbReference type="GO" id="GO:0005634">
    <property type="term" value="C:nucleus"/>
    <property type="evidence" value="ECO:0007669"/>
    <property type="project" value="TreeGrafter"/>
</dbReference>
<dbReference type="InterPro" id="IPR001208">
    <property type="entry name" value="MCM_dom"/>
</dbReference>
<keyword evidence="6" id="KW-1185">Reference proteome</keyword>
<feature type="domain" description="MCM C-terminal AAA(+) ATPase" evidence="3">
    <location>
        <begin position="417"/>
        <end position="524"/>
    </location>
</feature>
<dbReference type="GO" id="GO:0000727">
    <property type="term" value="P:double-strand break repair via break-induced replication"/>
    <property type="evidence" value="ECO:0007669"/>
    <property type="project" value="TreeGrafter"/>
</dbReference>
<dbReference type="InterPro" id="IPR058769">
    <property type="entry name" value="MCMDC2_N"/>
</dbReference>
<dbReference type="Proteomes" id="UP001487740">
    <property type="component" value="Unassembled WGS sequence"/>
</dbReference>
<dbReference type="EMBL" id="JARAKH010000040">
    <property type="protein sequence ID" value="KAK8381482.1"/>
    <property type="molecule type" value="Genomic_DNA"/>
</dbReference>
<evidence type="ECO:0000259" key="3">
    <source>
        <dbReference type="Pfam" id="PF00493"/>
    </source>
</evidence>
<keyword evidence="1" id="KW-0547">Nucleotide-binding</keyword>
<feature type="domain" description="MCMDC2 N-terminal" evidence="4">
    <location>
        <begin position="11"/>
        <end position="90"/>
    </location>
</feature>
<dbReference type="PANTHER" id="PTHR11630:SF75">
    <property type="entry name" value="MINICHROMOSOME MAINTENANCE DOMAIN-CONTAINING PROTEIN 2"/>
    <property type="match status" value="1"/>
</dbReference>
<dbReference type="Pfam" id="PF00493">
    <property type="entry name" value="MCM"/>
    <property type="match status" value="1"/>
</dbReference>
<gene>
    <name evidence="5" type="ORF">O3P69_018510</name>
</gene>
<evidence type="ECO:0000256" key="2">
    <source>
        <dbReference type="ARBA" id="ARBA00022840"/>
    </source>
</evidence>
<keyword evidence="2" id="KW-0067">ATP-binding</keyword>
<dbReference type="PANTHER" id="PTHR11630">
    <property type="entry name" value="DNA REPLICATION LICENSING FACTOR MCM FAMILY MEMBER"/>
    <property type="match status" value="1"/>
</dbReference>
<evidence type="ECO:0000313" key="5">
    <source>
        <dbReference type="EMBL" id="KAK8381482.1"/>
    </source>
</evidence>
<organism evidence="5 6">
    <name type="scientific">Scylla paramamosain</name>
    <name type="common">Mud crab</name>
    <dbReference type="NCBI Taxonomy" id="85552"/>
    <lineage>
        <taxon>Eukaryota</taxon>
        <taxon>Metazoa</taxon>
        <taxon>Ecdysozoa</taxon>
        <taxon>Arthropoda</taxon>
        <taxon>Crustacea</taxon>
        <taxon>Multicrustacea</taxon>
        <taxon>Malacostraca</taxon>
        <taxon>Eumalacostraca</taxon>
        <taxon>Eucarida</taxon>
        <taxon>Decapoda</taxon>
        <taxon>Pleocyemata</taxon>
        <taxon>Brachyura</taxon>
        <taxon>Eubrachyura</taxon>
        <taxon>Portunoidea</taxon>
        <taxon>Portunidae</taxon>
        <taxon>Portuninae</taxon>
        <taxon>Scylla</taxon>
    </lineage>
</organism>
<dbReference type="Pfam" id="PF26063">
    <property type="entry name" value="MCMDC2_N"/>
    <property type="match status" value="1"/>
</dbReference>
<dbReference type="GO" id="GO:0017116">
    <property type="term" value="F:single-stranded DNA helicase activity"/>
    <property type="evidence" value="ECO:0007669"/>
    <property type="project" value="TreeGrafter"/>
</dbReference>
<evidence type="ECO:0000256" key="1">
    <source>
        <dbReference type="ARBA" id="ARBA00022741"/>
    </source>
</evidence>
<dbReference type="InterPro" id="IPR027417">
    <property type="entry name" value="P-loop_NTPase"/>
</dbReference>
<dbReference type="Gene3D" id="3.40.50.300">
    <property type="entry name" value="P-loop containing nucleotide triphosphate hydrolases"/>
    <property type="match status" value="1"/>
</dbReference>
<evidence type="ECO:0000259" key="4">
    <source>
        <dbReference type="Pfam" id="PF26063"/>
    </source>
</evidence>
<dbReference type="InterPro" id="IPR031327">
    <property type="entry name" value="MCM"/>
</dbReference>
<dbReference type="GO" id="GO:0003677">
    <property type="term" value="F:DNA binding"/>
    <property type="evidence" value="ECO:0007669"/>
    <property type="project" value="InterPro"/>
</dbReference>
<reference evidence="5 6" key="1">
    <citation type="submission" date="2023-03" db="EMBL/GenBank/DDBJ databases">
        <title>High-quality genome of Scylla paramamosain provides insights in environmental adaptation.</title>
        <authorList>
            <person name="Zhang L."/>
        </authorList>
    </citation>
    <scope>NUCLEOTIDE SEQUENCE [LARGE SCALE GENOMIC DNA]</scope>
    <source>
        <strain evidence="5">LZ_2023a</strain>
        <tissue evidence="5">Muscle</tissue>
    </source>
</reference>
<accession>A0AAW0T3S2</accession>
<protein>
    <submittedName>
        <fullName evidence="5">Uncharacterized protein</fullName>
    </submittedName>
</protein>
<evidence type="ECO:0000313" key="6">
    <source>
        <dbReference type="Proteomes" id="UP001487740"/>
    </source>
</evidence>